<dbReference type="Pfam" id="PF00156">
    <property type="entry name" value="Pribosyltran"/>
    <property type="match status" value="1"/>
</dbReference>
<reference evidence="4 5" key="1">
    <citation type="submission" date="2018-04" db="EMBL/GenBank/DDBJ databases">
        <title>Genomic Encyclopedia of Archaeal and Bacterial Type Strains, Phase II (KMG-II): from individual species to whole genera.</title>
        <authorList>
            <person name="Goeker M."/>
        </authorList>
    </citation>
    <scope>NUCLEOTIDE SEQUENCE [LARGE SCALE GENOMIC DNA]</scope>
    <source>
        <strain evidence="4 5">DSM 29329</strain>
    </source>
</reference>
<dbReference type="PANTHER" id="PTHR47505:SF1">
    <property type="entry name" value="DNA UTILIZATION PROTEIN YHGH"/>
    <property type="match status" value="1"/>
</dbReference>
<proteinExistence type="inferred from homology"/>
<dbReference type="InterPro" id="IPR029057">
    <property type="entry name" value="PRTase-like"/>
</dbReference>
<dbReference type="EMBL" id="QBKN01000003">
    <property type="protein sequence ID" value="PTX51454.1"/>
    <property type="molecule type" value="Genomic_DNA"/>
</dbReference>
<dbReference type="OrthoDB" id="9779910at2"/>
<evidence type="ECO:0000313" key="5">
    <source>
        <dbReference type="Proteomes" id="UP000244069"/>
    </source>
</evidence>
<dbReference type="InterPro" id="IPR000836">
    <property type="entry name" value="PRTase_dom"/>
</dbReference>
<dbReference type="Pfam" id="PF18912">
    <property type="entry name" value="DZR_2"/>
    <property type="match status" value="1"/>
</dbReference>
<accession>A0A2T6B5X9</accession>
<sequence>MGVTRMQTLVRMIYPPRCLSCGGMVESDFALCPDCWRDTPFVSGLGCDACDAPLPGTSDRAELCDDCLTNARPWAQGRAALLYRDRGRELAMALKHADRHDIATPAAQWMARRLMPIRRENWLVVPVPLHFGRHLRRRYNQAALLARPLARILDVGYCPDALCRPKPTPQLKGKDREERFAALEGSLKVTPSRREFLEDRPVLLVDDVMTSGATLAAGAEACLAAGATEVCVAVLARVAKAS</sequence>
<dbReference type="CDD" id="cd06223">
    <property type="entry name" value="PRTases_typeI"/>
    <property type="match status" value="1"/>
</dbReference>
<evidence type="ECO:0000313" key="4">
    <source>
        <dbReference type="EMBL" id="PTX51454.1"/>
    </source>
</evidence>
<feature type="domain" description="Phosphoribosyltransferase" evidence="2">
    <location>
        <begin position="179"/>
        <end position="238"/>
    </location>
</feature>
<comment type="caution">
    <text evidence="4">The sequence shown here is derived from an EMBL/GenBank/DDBJ whole genome shotgun (WGS) entry which is preliminary data.</text>
</comment>
<evidence type="ECO:0000259" key="2">
    <source>
        <dbReference type="Pfam" id="PF00156"/>
    </source>
</evidence>
<feature type="domain" description="Double zinc ribbon" evidence="3">
    <location>
        <begin position="9"/>
        <end position="68"/>
    </location>
</feature>
<dbReference type="PANTHER" id="PTHR47505">
    <property type="entry name" value="DNA UTILIZATION PROTEIN YHGH"/>
    <property type="match status" value="1"/>
</dbReference>
<evidence type="ECO:0000256" key="1">
    <source>
        <dbReference type="ARBA" id="ARBA00008007"/>
    </source>
</evidence>
<comment type="similarity">
    <text evidence="1">Belongs to the ComF/GntX family.</text>
</comment>
<dbReference type="InterPro" id="IPR051910">
    <property type="entry name" value="ComF/GntX_DNA_util-trans"/>
</dbReference>
<evidence type="ECO:0000259" key="3">
    <source>
        <dbReference type="Pfam" id="PF18912"/>
    </source>
</evidence>
<name>A0A2T6B5X9_9RHOB</name>
<dbReference type="Proteomes" id="UP000244069">
    <property type="component" value="Unassembled WGS sequence"/>
</dbReference>
<dbReference type="Gene3D" id="3.40.50.2020">
    <property type="match status" value="1"/>
</dbReference>
<dbReference type="InterPro" id="IPR044005">
    <property type="entry name" value="DZR_2"/>
</dbReference>
<keyword evidence="5" id="KW-1185">Reference proteome</keyword>
<gene>
    <name evidence="4" type="ORF">C8N44_103198</name>
</gene>
<organism evidence="4 5">
    <name type="scientific">Allosediminivita pacifica</name>
    <dbReference type="NCBI Taxonomy" id="1267769"/>
    <lineage>
        <taxon>Bacteria</taxon>
        <taxon>Pseudomonadati</taxon>
        <taxon>Pseudomonadota</taxon>
        <taxon>Alphaproteobacteria</taxon>
        <taxon>Rhodobacterales</taxon>
        <taxon>Paracoccaceae</taxon>
        <taxon>Allosediminivita</taxon>
    </lineage>
</organism>
<dbReference type="AlphaFoldDB" id="A0A2T6B5X9"/>
<dbReference type="RefSeq" id="WP_107974837.1">
    <property type="nucleotide sequence ID" value="NZ_BMEZ01000003.1"/>
</dbReference>
<protein>
    <submittedName>
        <fullName evidence="4">ComF family protein</fullName>
    </submittedName>
</protein>
<dbReference type="SUPFAM" id="SSF53271">
    <property type="entry name" value="PRTase-like"/>
    <property type="match status" value="1"/>
</dbReference>